<reference evidence="3" key="2">
    <citation type="submission" date="2025-09" db="UniProtKB">
        <authorList>
            <consortium name="Ensembl"/>
        </authorList>
    </citation>
    <scope>IDENTIFICATION</scope>
</reference>
<dbReference type="PRINTS" id="PR01680">
    <property type="entry name" value="TNFACTORR6"/>
</dbReference>
<dbReference type="SUPFAM" id="SSF57586">
    <property type="entry name" value="TNF receptor-like"/>
    <property type="match status" value="2"/>
</dbReference>
<dbReference type="GO" id="GO:2000406">
    <property type="term" value="P:positive regulation of T cell migration"/>
    <property type="evidence" value="ECO:0007669"/>
    <property type="project" value="TreeGrafter"/>
</dbReference>
<dbReference type="AlphaFoldDB" id="A0A3Q1F588"/>
<comment type="caution">
    <text evidence="1">Lacks conserved residue(s) required for the propagation of feature annotation.</text>
</comment>
<dbReference type="InterPro" id="IPR008063">
    <property type="entry name" value="Fas_rcpt"/>
</dbReference>
<dbReference type="GO" id="GO:0009897">
    <property type="term" value="C:external side of plasma membrane"/>
    <property type="evidence" value="ECO:0007669"/>
    <property type="project" value="TreeGrafter"/>
</dbReference>
<name>A0A3Q1F588_9TELE</name>
<dbReference type="FunFam" id="2.10.50.10:FF:000009">
    <property type="entry name" value="Tumor necrosis factor receptor superfamily member 14"/>
    <property type="match status" value="1"/>
</dbReference>
<dbReference type="Gene3D" id="2.10.50.10">
    <property type="entry name" value="Tumor Necrosis Factor Receptor, subunit A, domain 2"/>
    <property type="match status" value="2"/>
</dbReference>
<protein>
    <recommendedName>
        <fullName evidence="2">TNFR-Cys domain-containing protein</fullName>
    </recommendedName>
</protein>
<organism evidence="3 4">
    <name type="scientific">Acanthochromis polyacanthus</name>
    <name type="common">spiny chromis</name>
    <dbReference type="NCBI Taxonomy" id="80966"/>
    <lineage>
        <taxon>Eukaryota</taxon>
        <taxon>Metazoa</taxon>
        <taxon>Chordata</taxon>
        <taxon>Craniata</taxon>
        <taxon>Vertebrata</taxon>
        <taxon>Euteleostomi</taxon>
        <taxon>Actinopterygii</taxon>
        <taxon>Neopterygii</taxon>
        <taxon>Teleostei</taxon>
        <taxon>Neoteleostei</taxon>
        <taxon>Acanthomorphata</taxon>
        <taxon>Ovalentaria</taxon>
        <taxon>Pomacentridae</taxon>
        <taxon>Acanthochromis</taxon>
    </lineage>
</organism>
<dbReference type="GO" id="GO:0050829">
    <property type="term" value="P:defense response to Gram-negative bacterium"/>
    <property type="evidence" value="ECO:0007669"/>
    <property type="project" value="TreeGrafter"/>
</dbReference>
<proteinExistence type="predicted"/>
<dbReference type="PROSITE" id="PS00652">
    <property type="entry name" value="TNFR_NGFR_1"/>
    <property type="match status" value="1"/>
</dbReference>
<dbReference type="STRING" id="80966.ENSAPOP00000011127"/>
<evidence type="ECO:0000256" key="1">
    <source>
        <dbReference type="PROSITE-ProRule" id="PRU00206"/>
    </source>
</evidence>
<keyword evidence="4" id="KW-1185">Reference proteome</keyword>
<dbReference type="Pfam" id="PF00020">
    <property type="entry name" value="TNFR_c6"/>
    <property type="match status" value="1"/>
</dbReference>
<dbReference type="Proteomes" id="UP000257200">
    <property type="component" value="Unplaced"/>
</dbReference>
<feature type="disulfide bond" evidence="1">
    <location>
        <begin position="23"/>
        <end position="38"/>
    </location>
</feature>
<keyword evidence="1" id="KW-1015">Disulfide bond</keyword>
<evidence type="ECO:0000313" key="4">
    <source>
        <dbReference type="Proteomes" id="UP000257200"/>
    </source>
</evidence>
<dbReference type="GO" id="GO:0004888">
    <property type="term" value="F:transmembrane signaling receptor activity"/>
    <property type="evidence" value="ECO:0007669"/>
    <property type="project" value="InterPro"/>
</dbReference>
<dbReference type="GO" id="GO:0006915">
    <property type="term" value="P:apoptotic process"/>
    <property type="evidence" value="ECO:0007669"/>
    <property type="project" value="InterPro"/>
</dbReference>
<accession>A0A3Q1F588</accession>
<dbReference type="Ensembl" id="ENSAPOT00000018705.1">
    <property type="protein sequence ID" value="ENSAPOP00000011127.1"/>
    <property type="gene ID" value="ENSAPOG00000013675.1"/>
</dbReference>
<dbReference type="GO" id="GO:0007165">
    <property type="term" value="P:signal transduction"/>
    <property type="evidence" value="ECO:0007669"/>
    <property type="project" value="InterPro"/>
</dbReference>
<dbReference type="PROSITE" id="PS50050">
    <property type="entry name" value="TNFR_NGFR_2"/>
    <property type="match status" value="1"/>
</dbReference>
<dbReference type="GO" id="GO:0046642">
    <property type="term" value="P:negative regulation of alpha-beta T cell proliferation"/>
    <property type="evidence" value="ECO:0007669"/>
    <property type="project" value="TreeGrafter"/>
</dbReference>
<dbReference type="GeneTree" id="ENSGT00950000183126"/>
<dbReference type="PANTHER" id="PTHR46838:SF1">
    <property type="entry name" value="TUMOR NECROSIS FACTOR RECEPTOR SUPERFAMILY MEMBER 14"/>
    <property type="match status" value="1"/>
</dbReference>
<reference evidence="3" key="1">
    <citation type="submission" date="2025-08" db="UniProtKB">
        <authorList>
            <consortium name="Ensembl"/>
        </authorList>
    </citation>
    <scope>IDENTIFICATION</scope>
</reference>
<evidence type="ECO:0000313" key="3">
    <source>
        <dbReference type="Ensembl" id="ENSAPOP00000011127.1"/>
    </source>
</evidence>
<dbReference type="InterPro" id="IPR001368">
    <property type="entry name" value="TNFR/NGFR_Cys_rich_reg"/>
</dbReference>
<dbReference type="InParanoid" id="A0A3Q1F588"/>
<dbReference type="SMART" id="SM00208">
    <property type="entry name" value="TNFR"/>
    <property type="match status" value="1"/>
</dbReference>
<dbReference type="PANTHER" id="PTHR46838">
    <property type="entry name" value="TUMOR NECROSIS FACTOR RECEPTOR SUPERFAMILY MEMBER 14"/>
    <property type="match status" value="1"/>
</dbReference>
<dbReference type="GO" id="GO:0006955">
    <property type="term" value="P:immune response"/>
    <property type="evidence" value="ECO:0007669"/>
    <property type="project" value="InterPro"/>
</dbReference>
<sequence length="117" mass="12856">MAKTRSRVKTDCTEYRSTSCLSCLDGTFVDKPTGLKKCFDCTNCDEGLGLKVKTSCTTTSNTVCEPLEGFYCTDRIGNNCVAAQKHRICHPGQYINQTAKCSDGSTVDRYEDSHGSF</sequence>
<evidence type="ECO:0000259" key="2">
    <source>
        <dbReference type="PROSITE" id="PS50050"/>
    </source>
</evidence>
<feature type="repeat" description="TNFR-Cys" evidence="1">
    <location>
        <begin position="22"/>
        <end position="64"/>
    </location>
</feature>
<feature type="domain" description="TNFR-Cys" evidence="2">
    <location>
        <begin position="22"/>
        <end position="64"/>
    </location>
</feature>
<dbReference type="GO" id="GO:0050830">
    <property type="term" value="P:defense response to Gram-positive bacterium"/>
    <property type="evidence" value="ECO:0007669"/>
    <property type="project" value="TreeGrafter"/>
</dbReference>
<dbReference type="GO" id="GO:0002720">
    <property type="term" value="P:positive regulation of cytokine production involved in immune response"/>
    <property type="evidence" value="ECO:0007669"/>
    <property type="project" value="TreeGrafter"/>
</dbReference>